<feature type="region of interest" description="Disordered" evidence="1">
    <location>
        <begin position="165"/>
        <end position="184"/>
    </location>
</feature>
<accession>A0ABN1JIJ5</accession>
<dbReference type="NCBIfam" id="TIGR02595">
    <property type="entry name" value="PEP_CTERM"/>
    <property type="match status" value="1"/>
</dbReference>
<evidence type="ECO:0000313" key="4">
    <source>
        <dbReference type="EMBL" id="GAA0740561.1"/>
    </source>
</evidence>
<keyword evidence="2" id="KW-0732">Signal</keyword>
<feature type="domain" description="Ice-binding protein C-terminal" evidence="3">
    <location>
        <begin position="137"/>
        <end position="161"/>
    </location>
</feature>
<evidence type="ECO:0000259" key="3">
    <source>
        <dbReference type="Pfam" id="PF07589"/>
    </source>
</evidence>
<name>A0ABN1JIJ5_9BURK</name>
<evidence type="ECO:0000256" key="2">
    <source>
        <dbReference type="SAM" id="SignalP"/>
    </source>
</evidence>
<dbReference type="NCBIfam" id="NF038126">
    <property type="entry name" value="PEP_CTERM_FxDxF"/>
    <property type="match status" value="1"/>
</dbReference>
<dbReference type="RefSeq" id="WP_141286729.1">
    <property type="nucleotide sequence ID" value="NZ_BAAAEW010000003.1"/>
</dbReference>
<organism evidence="4 5">
    <name type="scientific">Ideonella azotifigens</name>
    <dbReference type="NCBI Taxonomy" id="513160"/>
    <lineage>
        <taxon>Bacteria</taxon>
        <taxon>Pseudomonadati</taxon>
        <taxon>Pseudomonadota</taxon>
        <taxon>Betaproteobacteria</taxon>
        <taxon>Burkholderiales</taxon>
        <taxon>Sphaerotilaceae</taxon>
        <taxon>Ideonella</taxon>
    </lineage>
</organism>
<proteinExistence type="predicted"/>
<dbReference type="EMBL" id="BAAAEW010000003">
    <property type="protein sequence ID" value="GAA0740561.1"/>
    <property type="molecule type" value="Genomic_DNA"/>
</dbReference>
<dbReference type="Gene3D" id="2.60.120.380">
    <property type="match status" value="1"/>
</dbReference>
<feature type="signal peptide" evidence="2">
    <location>
        <begin position="1"/>
        <end position="21"/>
    </location>
</feature>
<evidence type="ECO:0000256" key="1">
    <source>
        <dbReference type="SAM" id="MobiDB-lite"/>
    </source>
</evidence>
<protein>
    <recommendedName>
        <fullName evidence="3">Ice-binding protein C-terminal domain-containing protein</fullName>
    </recommendedName>
</protein>
<reference evidence="4 5" key="1">
    <citation type="journal article" date="2019" name="Int. J. Syst. Evol. Microbiol.">
        <title>The Global Catalogue of Microorganisms (GCM) 10K type strain sequencing project: providing services to taxonomists for standard genome sequencing and annotation.</title>
        <authorList>
            <consortium name="The Broad Institute Genomics Platform"/>
            <consortium name="The Broad Institute Genome Sequencing Center for Infectious Disease"/>
            <person name="Wu L."/>
            <person name="Ma J."/>
        </authorList>
    </citation>
    <scope>NUCLEOTIDE SEQUENCE [LARGE SCALE GENOMIC DNA]</scope>
    <source>
        <strain evidence="4 5">JCM 15503</strain>
    </source>
</reference>
<feature type="chain" id="PRO_5046923590" description="Ice-binding protein C-terminal domain-containing protein" evidence="2">
    <location>
        <begin position="22"/>
        <end position="184"/>
    </location>
</feature>
<keyword evidence="5" id="KW-1185">Reference proteome</keyword>
<comment type="caution">
    <text evidence="4">The sequence shown here is derived from an EMBL/GenBank/DDBJ whole genome shotgun (WGS) entry which is preliminary data.</text>
</comment>
<dbReference type="InterPro" id="IPR013424">
    <property type="entry name" value="Ice-binding_C"/>
</dbReference>
<sequence>MKLKPLLASLALAGASLASQATTYSLGVLPIAPAKPAIAGAVVSPGSFSDWWSFSLPTSTSFASFATTSITLGGTLFDIAGLSLGVYTAIGSGYVTGGSTHLSNVGLTAGQNYYLNVTGTGTGLFGGSYALIAAAAPVPEPTPLVLLGLGLGVLGWAGRRKSEAANGQAQDLPSGGMTADLAMA</sequence>
<dbReference type="Proteomes" id="UP001500279">
    <property type="component" value="Unassembled WGS sequence"/>
</dbReference>
<dbReference type="Pfam" id="PF07589">
    <property type="entry name" value="PEP-CTERM"/>
    <property type="match status" value="1"/>
</dbReference>
<evidence type="ECO:0000313" key="5">
    <source>
        <dbReference type="Proteomes" id="UP001500279"/>
    </source>
</evidence>
<gene>
    <name evidence="4" type="ORF">GCM10009107_02300</name>
</gene>